<keyword evidence="3" id="KW-1185">Reference proteome</keyword>
<dbReference type="SUPFAM" id="SSF52540">
    <property type="entry name" value="P-loop containing nucleoside triphosphate hydrolases"/>
    <property type="match status" value="1"/>
</dbReference>
<name>A0A495S4S0_9FLAO</name>
<dbReference type="Gene3D" id="1.10.8.80">
    <property type="entry name" value="Magnesium chelatase subunit I, C-Terminal domain"/>
    <property type="match status" value="1"/>
</dbReference>
<sequence>MSDLINRTMGFFKKVPESPTNPQDTHNGNTKFRIEDLYSSDAPQNESNDSIALDEKLRQAYFWITNTAIISPYYDIEFNDGDPKKFLFGDSKVPVYLPTDQSYSSFVLMPLLNLAARGKCLIVGGPGRGKTATSVLMGLLAGYDNKDVLRAIQHGQPQMTISDLLGHPLPSDMVKAEKTSDIRIAWRKWLGMRVKIIDEYNRIPTRTQSALLTVLADNYAEIFDQIYECPDGAWYLTANDDAGGGTYQVIEALKDRIDIVIRAMHFNTRFIDDLLQRIELNFKPEAIIPEEIIFTEEELTTINKQIRGIKIEPQLRKRIEFFCRQFEFFEPASNRLEYMTKDTAKLSGMDMRSLFRKETGKDPIKDLGSQAKNGLSVRKIMTLLMFSKALAYFRGNKKVELEDIRQVLPFVLHDSLTPHLESPFFDQVGNEVYRVDRIVWLRNLFDLSCDEYVSQDLDRNDPVDAFEAEFKKGLENISSKEIDSRLLNIEKQLQKWSEEKKLYGYRADDILKLKYLHQRYTNYKRWLQWRK</sequence>
<dbReference type="InterPro" id="IPR050764">
    <property type="entry name" value="CbbQ/NirQ/NorQ/GpvN"/>
</dbReference>
<dbReference type="EMBL" id="RBXA01000002">
    <property type="protein sequence ID" value="RKS94176.1"/>
    <property type="molecule type" value="Genomic_DNA"/>
</dbReference>
<feature type="domain" description="ChlI/MoxR AAA lid" evidence="1">
    <location>
        <begin position="374"/>
        <end position="423"/>
    </location>
</feature>
<dbReference type="RefSeq" id="WP_208639981.1">
    <property type="nucleotide sequence ID" value="NZ_RBXA01000002.1"/>
</dbReference>
<protein>
    <submittedName>
        <fullName evidence="2">ATPase family protein associated with various cellular activities (AAA)</fullName>
    </submittedName>
</protein>
<gene>
    <name evidence="2" type="ORF">BC952_2046</name>
</gene>
<evidence type="ECO:0000313" key="3">
    <source>
        <dbReference type="Proteomes" id="UP000280091"/>
    </source>
</evidence>
<dbReference type="Gene3D" id="3.40.50.300">
    <property type="entry name" value="P-loop containing nucleotide triphosphate hydrolases"/>
    <property type="match status" value="1"/>
</dbReference>
<dbReference type="InterPro" id="IPR041628">
    <property type="entry name" value="ChlI/MoxR_AAA_lid"/>
</dbReference>
<reference evidence="2 3" key="1">
    <citation type="submission" date="2018-10" db="EMBL/GenBank/DDBJ databases">
        <title>Genomic Encyclopedia of Archaeal and Bacterial Type Strains, Phase II (KMG-II): from individual species to whole genera.</title>
        <authorList>
            <person name="Goeker M."/>
        </authorList>
    </citation>
    <scope>NUCLEOTIDE SEQUENCE [LARGE SCALE GENOMIC DNA]</scope>
    <source>
        <strain evidence="2 3">DSM 15094</strain>
    </source>
</reference>
<organism evidence="2 3">
    <name type="scientific">Flavobacterium limicola</name>
    <dbReference type="NCBI Taxonomy" id="180441"/>
    <lineage>
        <taxon>Bacteria</taxon>
        <taxon>Pseudomonadati</taxon>
        <taxon>Bacteroidota</taxon>
        <taxon>Flavobacteriia</taxon>
        <taxon>Flavobacteriales</taxon>
        <taxon>Flavobacteriaceae</taxon>
        <taxon>Flavobacterium</taxon>
    </lineage>
</organism>
<dbReference type="PANTHER" id="PTHR42759:SF1">
    <property type="entry name" value="MAGNESIUM-CHELATASE SUBUNIT CHLD"/>
    <property type="match status" value="1"/>
</dbReference>
<comment type="caution">
    <text evidence="2">The sequence shown here is derived from an EMBL/GenBank/DDBJ whole genome shotgun (WGS) entry which is preliminary data.</text>
</comment>
<dbReference type="PANTHER" id="PTHR42759">
    <property type="entry name" value="MOXR FAMILY PROTEIN"/>
    <property type="match status" value="1"/>
</dbReference>
<evidence type="ECO:0000259" key="1">
    <source>
        <dbReference type="Pfam" id="PF17863"/>
    </source>
</evidence>
<dbReference type="InterPro" id="IPR027417">
    <property type="entry name" value="P-loop_NTPase"/>
</dbReference>
<evidence type="ECO:0000313" key="2">
    <source>
        <dbReference type="EMBL" id="RKS94176.1"/>
    </source>
</evidence>
<proteinExistence type="predicted"/>
<dbReference type="Pfam" id="PF17863">
    <property type="entry name" value="AAA_lid_2"/>
    <property type="match status" value="1"/>
</dbReference>
<dbReference type="AlphaFoldDB" id="A0A495S4S0"/>
<accession>A0A495S4S0</accession>
<dbReference type="Proteomes" id="UP000280091">
    <property type="component" value="Unassembled WGS sequence"/>
</dbReference>